<evidence type="ECO:0000256" key="3">
    <source>
        <dbReference type="ARBA" id="ARBA00022692"/>
    </source>
</evidence>
<evidence type="ECO:0000256" key="11">
    <source>
        <dbReference type="SAM" id="Phobius"/>
    </source>
</evidence>
<keyword evidence="9 11" id="KW-0472">Membrane</keyword>
<dbReference type="Pfam" id="PF02122">
    <property type="entry name" value="Peptidase_S39"/>
    <property type="match status" value="1"/>
</dbReference>
<sequence length="689" mass="76204">MKILFVTFSLVCLCSLVSSFQGTTSTSPGAANVSNWHGILPDVAPLCPPPIQLIYKCPQEKTLRDFSSREMQQEILARAFLNARHAYTMAKTSLINSFQSGLTTTSASLKHLLHYVLKSINYVWSSCLLALVYAIWFLLREYTIEMLIMTFLCLFTAFMARLVAWIFGDLPIFLLSYGLTILRGTLRALWSRKSYKEEMSVEGFLSFTIPQSPPKNSVLQIQHKDGSHAGYATCVLLFNGSTGLVTAKHVINPGSKVVSTRNGNKIPVSEFKNLFDSESRDMMLMAGPPNWEGTLACKAAIFQTAPSLCKSKASFYSWNGDNWESSNAEIVGTSSCKRFVSVLSNTDHGHSGTPYFNGKTMLGVHVGGAKNENVNYISPIPPVPGLTTPIYVFETTAPQGKLFSDDEIAALVEEFSWSEVESIMKNRKQYEMESQPPVKVTTLPTTVDEEDIEYDPFPDSFNPPTKVDEEDIEYDPFPDSFEPPVKPYIEETTSKGNDNAAASAITTVEENGTTPCAKQNNGGKTPQLAAPSIQRELLRPSTEQDTYMPPHKKTNQDASARSPTMTASIETMSEIKEAILNRVDLRSIEKQVVEILADKAMKKPRRKRGRRSSRNKQNSSDSISPPSTHGAMQTSKQLQDSKMLGSSHSFITLNKRADRTGDQKSVASTQKWRPSQKGLGGPSSAQKLN</sequence>
<dbReference type="GO" id="GO:0016020">
    <property type="term" value="C:membrane"/>
    <property type="evidence" value="ECO:0007669"/>
    <property type="project" value="UniProtKB-SubCell"/>
</dbReference>
<evidence type="ECO:0000259" key="12">
    <source>
        <dbReference type="PROSITE" id="PS51868"/>
    </source>
</evidence>
<dbReference type="InterPro" id="IPR000382">
    <property type="entry name" value="Peptidase_S39B_luteovirus"/>
</dbReference>
<evidence type="ECO:0000256" key="10">
    <source>
        <dbReference type="SAM" id="MobiDB-lite"/>
    </source>
</evidence>
<feature type="transmembrane region" description="Helical" evidence="11">
    <location>
        <begin position="146"/>
        <end position="166"/>
    </location>
</feature>
<dbReference type="EMBL" id="MH898529">
    <property type="protein sequence ID" value="QED42854.1"/>
    <property type="molecule type" value="Genomic_RNA"/>
</dbReference>
<accession>A0A7G3W8M9</accession>
<feature type="compositionally biased region" description="Polar residues" evidence="10">
    <location>
        <begin position="556"/>
        <end position="565"/>
    </location>
</feature>
<feature type="domain" description="Peptidase S39" evidence="12">
    <location>
        <begin position="201"/>
        <end position="394"/>
    </location>
</feature>
<feature type="compositionally biased region" description="Basic residues" evidence="10">
    <location>
        <begin position="602"/>
        <end position="614"/>
    </location>
</feature>
<keyword evidence="7" id="KW-0720">Serine protease</keyword>
<evidence type="ECO:0000256" key="9">
    <source>
        <dbReference type="ARBA" id="ARBA00023136"/>
    </source>
</evidence>
<dbReference type="SUPFAM" id="SSF50494">
    <property type="entry name" value="Trypsin-like serine proteases"/>
    <property type="match status" value="1"/>
</dbReference>
<dbReference type="GO" id="GO:0075523">
    <property type="term" value="P:viral translational frameshifting"/>
    <property type="evidence" value="ECO:0007669"/>
    <property type="project" value="UniProtKB-KW"/>
</dbReference>
<feature type="transmembrane region" description="Helical" evidence="11">
    <location>
        <begin position="122"/>
        <end position="139"/>
    </location>
</feature>
<protein>
    <submittedName>
        <fullName evidence="13">Putative P1</fullName>
    </submittedName>
</protein>
<dbReference type="GO" id="GO:0070008">
    <property type="term" value="F:serine-type exopeptidase activity"/>
    <property type="evidence" value="ECO:0007669"/>
    <property type="project" value="InterPro"/>
</dbReference>
<keyword evidence="2" id="KW-0645">Protease</keyword>
<evidence type="ECO:0000313" key="13">
    <source>
        <dbReference type="EMBL" id="QED42854.1"/>
    </source>
</evidence>
<feature type="compositionally biased region" description="Polar residues" evidence="10">
    <location>
        <begin position="625"/>
        <end position="652"/>
    </location>
</feature>
<feature type="compositionally biased region" description="Low complexity" evidence="10">
    <location>
        <begin position="615"/>
        <end position="624"/>
    </location>
</feature>
<evidence type="ECO:0000256" key="6">
    <source>
        <dbReference type="ARBA" id="ARBA00022801"/>
    </source>
</evidence>
<keyword evidence="6" id="KW-0378">Hydrolase</keyword>
<dbReference type="GO" id="GO:0006508">
    <property type="term" value="P:proteolysis"/>
    <property type="evidence" value="ECO:0007669"/>
    <property type="project" value="UniProtKB-KW"/>
</dbReference>
<gene>
    <name evidence="13" type="primary">ORF2</name>
</gene>
<dbReference type="PROSITE" id="PS51868">
    <property type="entry name" value="PEPTIDASE_S39"/>
    <property type="match status" value="1"/>
</dbReference>
<feature type="region of interest" description="Disordered" evidence="10">
    <location>
        <begin position="513"/>
        <end position="565"/>
    </location>
</feature>
<evidence type="ECO:0000256" key="5">
    <source>
        <dbReference type="ARBA" id="ARBA00022758"/>
    </source>
</evidence>
<dbReference type="InterPro" id="IPR043504">
    <property type="entry name" value="Peptidase_S1_PA_chymotrypsin"/>
</dbReference>
<evidence type="ECO:0000256" key="7">
    <source>
        <dbReference type="ARBA" id="ARBA00022825"/>
    </source>
</evidence>
<evidence type="ECO:0000256" key="4">
    <source>
        <dbReference type="ARBA" id="ARBA00022729"/>
    </source>
</evidence>
<dbReference type="PRINTS" id="PR00913">
    <property type="entry name" value="LVIRUSORF2"/>
</dbReference>
<keyword evidence="5" id="KW-0688">Ribosomal frameshifting</keyword>
<evidence type="ECO:0000256" key="2">
    <source>
        <dbReference type="ARBA" id="ARBA00022670"/>
    </source>
</evidence>
<evidence type="ECO:0000256" key="1">
    <source>
        <dbReference type="ARBA" id="ARBA00004141"/>
    </source>
</evidence>
<feature type="compositionally biased region" description="Polar residues" evidence="10">
    <location>
        <begin position="513"/>
        <end position="524"/>
    </location>
</feature>
<dbReference type="InterPro" id="IPR018019">
    <property type="entry name" value="Luteovirus_Orf2"/>
</dbReference>
<dbReference type="InterPro" id="IPR009003">
    <property type="entry name" value="Peptidase_S1_PA"/>
</dbReference>
<feature type="region of interest" description="Disordered" evidence="10">
    <location>
        <begin position="599"/>
        <end position="689"/>
    </location>
</feature>
<organism evidence="13">
    <name type="scientific">Suaeda polerovirus A</name>
    <dbReference type="NCBI Taxonomy" id="2593980"/>
    <lineage>
        <taxon>Viruses</taxon>
        <taxon>Riboviria</taxon>
        <taxon>Orthornavirae</taxon>
        <taxon>Pisuviricota</taxon>
        <taxon>Pisoniviricetes</taxon>
        <taxon>Sobelivirales</taxon>
        <taxon>Solemoviridae</taxon>
        <taxon>Polerovirus</taxon>
    </lineage>
</organism>
<proteinExistence type="predicted"/>
<feature type="compositionally biased region" description="Polar residues" evidence="10">
    <location>
        <begin position="663"/>
        <end position="673"/>
    </location>
</feature>
<keyword evidence="8 11" id="KW-1133">Transmembrane helix</keyword>
<evidence type="ECO:0000256" key="8">
    <source>
        <dbReference type="ARBA" id="ARBA00022989"/>
    </source>
</evidence>
<name>A0A7G3W8M9_9VIRU</name>
<comment type="subcellular location">
    <subcellularLocation>
        <location evidence="1">Membrane</location>
        <topology evidence="1">Multi-pass membrane protein</topology>
    </subcellularLocation>
</comment>
<dbReference type="Gene3D" id="2.40.10.10">
    <property type="entry name" value="Trypsin-like serine proteases"/>
    <property type="match status" value="2"/>
</dbReference>
<keyword evidence="4" id="KW-0732">Signal</keyword>
<keyword evidence="3 11" id="KW-0812">Transmembrane</keyword>
<dbReference type="GO" id="GO:0004252">
    <property type="term" value="F:serine-type endopeptidase activity"/>
    <property type="evidence" value="ECO:0007669"/>
    <property type="project" value="InterPro"/>
</dbReference>
<reference evidence="13" key="1">
    <citation type="submission" date="2018-09" db="EMBL/GenBank/DDBJ databases">
        <authorList>
            <person name="Jo Y."/>
            <person name="Cho W.K."/>
        </authorList>
    </citation>
    <scope>NUCLEOTIDE SEQUENCE</scope>
    <source>
        <strain evidence="13">Won</strain>
    </source>
</reference>